<keyword evidence="2" id="KW-1185">Reference proteome</keyword>
<dbReference type="EMBL" id="JACIEB010000003">
    <property type="protein sequence ID" value="MBB3981820.1"/>
    <property type="molecule type" value="Genomic_DNA"/>
</dbReference>
<accession>A0A7W6DEL6</accession>
<sequence>MRNRWMLVALLGLAACGETNGDVTAVDSQAPEAGAALAVAKLDDATRNGVFEKAIRASGMACPAVTASTRAEVRHGVKGWKAQCNNDTAHLIEILPDGTAKVTSRRY</sequence>
<evidence type="ECO:0008006" key="3">
    <source>
        <dbReference type="Google" id="ProtNLM"/>
    </source>
</evidence>
<reference evidence="1 2" key="1">
    <citation type="submission" date="2020-08" db="EMBL/GenBank/DDBJ databases">
        <title>Genomic Encyclopedia of Type Strains, Phase IV (KMG-IV): sequencing the most valuable type-strain genomes for metagenomic binning, comparative biology and taxonomic classification.</title>
        <authorList>
            <person name="Goeker M."/>
        </authorList>
    </citation>
    <scope>NUCLEOTIDE SEQUENCE [LARGE SCALE GENOMIC DNA]</scope>
    <source>
        <strain evidence="1 2">DSM 29348</strain>
    </source>
</reference>
<protein>
    <recommendedName>
        <fullName evidence="3">Lipoprotein</fullName>
    </recommendedName>
</protein>
<organism evidence="1 2">
    <name type="scientific">Sphingobium fontiphilum</name>
    <dbReference type="NCBI Taxonomy" id="944425"/>
    <lineage>
        <taxon>Bacteria</taxon>
        <taxon>Pseudomonadati</taxon>
        <taxon>Pseudomonadota</taxon>
        <taxon>Alphaproteobacteria</taxon>
        <taxon>Sphingomonadales</taxon>
        <taxon>Sphingomonadaceae</taxon>
        <taxon>Sphingobium</taxon>
    </lineage>
</organism>
<evidence type="ECO:0000313" key="1">
    <source>
        <dbReference type="EMBL" id="MBB3981820.1"/>
    </source>
</evidence>
<dbReference type="AlphaFoldDB" id="A0A7W6DEL6"/>
<evidence type="ECO:0000313" key="2">
    <source>
        <dbReference type="Proteomes" id="UP000552757"/>
    </source>
</evidence>
<comment type="caution">
    <text evidence="1">The sequence shown here is derived from an EMBL/GenBank/DDBJ whole genome shotgun (WGS) entry which is preliminary data.</text>
</comment>
<dbReference type="PROSITE" id="PS51257">
    <property type="entry name" value="PROKAR_LIPOPROTEIN"/>
    <property type="match status" value="1"/>
</dbReference>
<proteinExistence type="predicted"/>
<dbReference type="RefSeq" id="WP_183954932.1">
    <property type="nucleotide sequence ID" value="NZ_JACIEB010000003.1"/>
</dbReference>
<name>A0A7W6DEL6_9SPHN</name>
<dbReference type="Proteomes" id="UP000552757">
    <property type="component" value="Unassembled WGS sequence"/>
</dbReference>
<gene>
    <name evidence="1" type="ORF">GGR44_001479</name>
</gene>